<keyword evidence="6" id="KW-1185">Reference proteome</keyword>
<accession>A0A089HVQ9</accession>
<dbReference type="NCBIfam" id="TIGR03506">
    <property type="entry name" value="FlgEFG_subfam"/>
    <property type="match status" value="1"/>
</dbReference>
<comment type="similarity">
    <text evidence="1 2">Belongs to the flagella basal body rod proteins family.</text>
</comment>
<dbReference type="eggNOG" id="COG4786">
    <property type="taxonomic scope" value="Bacteria"/>
</dbReference>
<keyword evidence="2" id="KW-0975">Bacterial flagellum</keyword>
<dbReference type="OrthoDB" id="9800375at2"/>
<dbReference type="InterPro" id="IPR020013">
    <property type="entry name" value="Flagellar_FlgE/F/G"/>
</dbReference>
<evidence type="ECO:0000256" key="1">
    <source>
        <dbReference type="ARBA" id="ARBA00009677"/>
    </source>
</evidence>
<dbReference type="InterPro" id="IPR037925">
    <property type="entry name" value="FlgE/F/G-like"/>
</dbReference>
<dbReference type="Pfam" id="PF06429">
    <property type="entry name" value="Flg_bbr_C"/>
    <property type="match status" value="1"/>
</dbReference>
<dbReference type="PANTHER" id="PTHR30435">
    <property type="entry name" value="FLAGELLAR PROTEIN"/>
    <property type="match status" value="1"/>
</dbReference>
<dbReference type="PANTHER" id="PTHR30435:SF19">
    <property type="entry name" value="FLAGELLAR BASAL-BODY ROD PROTEIN FLGG"/>
    <property type="match status" value="1"/>
</dbReference>
<organism evidence="5 6">
    <name type="scientific">Paenibacillus durus</name>
    <name type="common">Paenibacillus azotofixans</name>
    <dbReference type="NCBI Taxonomy" id="44251"/>
    <lineage>
        <taxon>Bacteria</taxon>
        <taxon>Bacillati</taxon>
        <taxon>Bacillota</taxon>
        <taxon>Bacilli</taxon>
        <taxon>Bacillales</taxon>
        <taxon>Paenibacillaceae</taxon>
        <taxon>Paenibacillus</taxon>
    </lineage>
</organism>
<evidence type="ECO:0000313" key="5">
    <source>
        <dbReference type="EMBL" id="AIQ14840.1"/>
    </source>
</evidence>
<name>A0A089HVQ9_PAEDU</name>
<sequence>MNNSTIGAAVSMTSLQQRLDLIADNIANINTAGYKSKDGAFEDVLTRVQQQSQEYKLEGRSMPLGFDIGFGMRIPQVTTSWEQGALKETDNASDLALQGSGLFAVQVNGVTSYTRQGDFHFTPDAANQGNMILVDNENHPVLNAQGKPLTVRSGVSVAFNEAGVVLMKESENGPVTEAGRLMLVEPKNSEVLQAVDGGRFVLKDGVTAEQAFVQRTAGESREVAVRSGWLEQSNVDLNKEMTDMMQIQRTYQLVARAFSSSDQMLGLANNMRG</sequence>
<comment type="subcellular location">
    <subcellularLocation>
        <location evidence="2">Bacterial flagellum basal body</location>
    </subcellularLocation>
</comment>
<evidence type="ECO:0000259" key="4">
    <source>
        <dbReference type="Pfam" id="PF06429"/>
    </source>
</evidence>
<dbReference type="AlphaFoldDB" id="A0A089HVQ9"/>
<keyword evidence="5" id="KW-0966">Cell projection</keyword>
<feature type="domain" description="Flagellar basal-body/hook protein C-terminal" evidence="4">
    <location>
        <begin position="227"/>
        <end position="271"/>
    </location>
</feature>
<protein>
    <submittedName>
        <fullName evidence="5">Flagellar basal body rod protein FlgG</fullName>
    </submittedName>
</protein>
<feature type="domain" description="Flagellar basal body rod protein N-terminal" evidence="3">
    <location>
        <begin position="12"/>
        <end position="35"/>
    </location>
</feature>
<gene>
    <name evidence="5" type="ORF">PDUR_25385</name>
</gene>
<dbReference type="GO" id="GO:0071978">
    <property type="term" value="P:bacterial-type flagellum-dependent swarming motility"/>
    <property type="evidence" value="ECO:0007669"/>
    <property type="project" value="TreeGrafter"/>
</dbReference>
<proteinExistence type="inferred from homology"/>
<evidence type="ECO:0000256" key="2">
    <source>
        <dbReference type="RuleBase" id="RU362116"/>
    </source>
</evidence>
<evidence type="ECO:0000313" key="6">
    <source>
        <dbReference type="Proteomes" id="UP000029409"/>
    </source>
</evidence>
<dbReference type="Proteomes" id="UP000029409">
    <property type="component" value="Chromosome"/>
</dbReference>
<keyword evidence="5" id="KW-0282">Flagellum</keyword>
<dbReference type="RefSeq" id="WP_042208545.1">
    <property type="nucleotide sequence ID" value="NZ_CP009288.1"/>
</dbReference>
<dbReference type="Pfam" id="PF00460">
    <property type="entry name" value="Flg_bb_rod"/>
    <property type="match status" value="1"/>
</dbReference>
<dbReference type="GO" id="GO:0009425">
    <property type="term" value="C:bacterial-type flagellum basal body"/>
    <property type="evidence" value="ECO:0007669"/>
    <property type="project" value="UniProtKB-SubCell"/>
</dbReference>
<dbReference type="KEGG" id="pdu:PDUR_25385"/>
<evidence type="ECO:0000259" key="3">
    <source>
        <dbReference type="Pfam" id="PF00460"/>
    </source>
</evidence>
<dbReference type="SUPFAM" id="SSF117143">
    <property type="entry name" value="Flagellar hook protein flgE"/>
    <property type="match status" value="1"/>
</dbReference>
<dbReference type="InterPro" id="IPR010930">
    <property type="entry name" value="Flg_bb/hook_C_dom"/>
</dbReference>
<dbReference type="EMBL" id="CP009288">
    <property type="protein sequence ID" value="AIQ14840.1"/>
    <property type="molecule type" value="Genomic_DNA"/>
</dbReference>
<dbReference type="STRING" id="44251.PDUR_25385"/>
<dbReference type="InterPro" id="IPR001444">
    <property type="entry name" value="Flag_bb_rod_N"/>
</dbReference>
<keyword evidence="5" id="KW-0969">Cilium</keyword>
<reference evidence="5 6" key="1">
    <citation type="submission" date="2014-08" db="EMBL/GenBank/DDBJ databases">
        <title>Comparative genomics of the Paenibacillus odorifer group.</title>
        <authorList>
            <person name="den Bakker H.C."/>
            <person name="Tsai Y.-C."/>
            <person name="Martin N."/>
            <person name="Korlach J."/>
            <person name="Wiedmann M."/>
        </authorList>
    </citation>
    <scope>NUCLEOTIDE SEQUENCE [LARGE SCALE GENOMIC DNA]</scope>
    <source>
        <strain evidence="5 6">DSM 1735</strain>
    </source>
</reference>